<dbReference type="Proteomes" id="UP000078200">
    <property type="component" value="Unassembled WGS sequence"/>
</dbReference>
<protein>
    <recommendedName>
        <fullName evidence="3">HMG box domain-containing protein</fullName>
    </recommendedName>
</protein>
<proteinExistence type="predicted"/>
<name>A0A1A9V5V9_GLOAU</name>
<sequence length="120" mass="14252">MAWILKKLYSVIQNLLRPKKPQKPQKRVTFSESTLMREFRRRTGQEPTIDPFLNFLTDLRASTNLPQIAMRRWRKMSDAEKAPYKTLAKRAQLKRLQAKQNKGRKEKKKCCCCRAKSLKE</sequence>
<evidence type="ECO:0000313" key="2">
    <source>
        <dbReference type="Proteomes" id="UP000078200"/>
    </source>
</evidence>
<dbReference type="EnsemblMetazoa" id="GAUT026984-RA">
    <property type="protein sequence ID" value="GAUT026984-PA"/>
    <property type="gene ID" value="GAUT026984"/>
</dbReference>
<dbReference type="SUPFAM" id="SSF47095">
    <property type="entry name" value="HMG-box"/>
    <property type="match status" value="1"/>
</dbReference>
<organism evidence="1 2">
    <name type="scientific">Glossina austeni</name>
    <name type="common">Savannah tsetse fly</name>
    <dbReference type="NCBI Taxonomy" id="7395"/>
    <lineage>
        <taxon>Eukaryota</taxon>
        <taxon>Metazoa</taxon>
        <taxon>Ecdysozoa</taxon>
        <taxon>Arthropoda</taxon>
        <taxon>Hexapoda</taxon>
        <taxon>Insecta</taxon>
        <taxon>Pterygota</taxon>
        <taxon>Neoptera</taxon>
        <taxon>Endopterygota</taxon>
        <taxon>Diptera</taxon>
        <taxon>Brachycera</taxon>
        <taxon>Muscomorpha</taxon>
        <taxon>Hippoboscoidea</taxon>
        <taxon>Glossinidae</taxon>
        <taxon>Glossina</taxon>
    </lineage>
</organism>
<dbReference type="AlphaFoldDB" id="A0A1A9V5V9"/>
<dbReference type="Gene3D" id="1.10.30.10">
    <property type="entry name" value="High mobility group box domain"/>
    <property type="match status" value="1"/>
</dbReference>
<dbReference type="GO" id="GO:0005634">
    <property type="term" value="C:nucleus"/>
    <property type="evidence" value="ECO:0007669"/>
    <property type="project" value="UniProtKB-ARBA"/>
</dbReference>
<dbReference type="InterPro" id="IPR036910">
    <property type="entry name" value="HMG_box_dom_sf"/>
</dbReference>
<evidence type="ECO:0008006" key="3">
    <source>
        <dbReference type="Google" id="ProtNLM"/>
    </source>
</evidence>
<keyword evidence="2" id="KW-1185">Reference proteome</keyword>
<accession>A0A1A9V5V9</accession>
<evidence type="ECO:0000313" key="1">
    <source>
        <dbReference type="EnsemblMetazoa" id="GAUT026984-PA"/>
    </source>
</evidence>
<dbReference type="VEuPathDB" id="VectorBase:GAUT026984"/>
<reference evidence="1" key="1">
    <citation type="submission" date="2020-05" db="UniProtKB">
        <authorList>
            <consortium name="EnsemblMetazoa"/>
        </authorList>
    </citation>
    <scope>IDENTIFICATION</scope>
    <source>
        <strain evidence="1">TTRI</strain>
    </source>
</reference>